<evidence type="ECO:0000313" key="2">
    <source>
        <dbReference type="Proteomes" id="UP000233786"/>
    </source>
</evidence>
<dbReference type="STRING" id="994479.GCA_000194155_07373"/>
<sequence>MLPAQLSLARTSHSALRAVVERVRTTDPTRIDERRLHYVRTSVVFMTVQSAQHTGRSSGYTNCVLSVRIGGAVGSCAVEPGQIEPGTVHELVGQRVAELLEHEDPAVRVAVLDAYLAALVPHAEHPESHAVRIPAGTSLAKSMARARAVADLVPVPEGGSIAVIGVVNSLLAALRERGVNYVPCDLKGGRTEWDEPVLLDHREAIGGAQAVLASGMVLGNGTFDEIAGHCRERGLPLVMFAQTGSAVLRELVGTSVHALSAEPYPFFWLTGDSTDLYRYTAAGELT</sequence>
<dbReference type="AlphaFoldDB" id="A0A2N3Y0X4"/>
<dbReference type="Gene3D" id="3.40.50.11590">
    <property type="match status" value="1"/>
</dbReference>
<accession>A0A2N3Y0X4</accession>
<organism evidence="1 2">
    <name type="scientific">Saccharopolyspora spinosa</name>
    <dbReference type="NCBI Taxonomy" id="60894"/>
    <lineage>
        <taxon>Bacteria</taxon>
        <taxon>Bacillati</taxon>
        <taxon>Actinomycetota</taxon>
        <taxon>Actinomycetes</taxon>
        <taxon>Pseudonocardiales</taxon>
        <taxon>Pseudonocardiaceae</taxon>
        <taxon>Saccharopolyspora</taxon>
    </lineage>
</organism>
<protein>
    <recommendedName>
        <fullName evidence="3">Heavy-metal chelation protein</fullName>
    </recommendedName>
</protein>
<dbReference type="SUPFAM" id="SSF159713">
    <property type="entry name" value="Dhaf3308-like"/>
    <property type="match status" value="1"/>
</dbReference>
<proteinExistence type="predicted"/>
<evidence type="ECO:0008006" key="3">
    <source>
        <dbReference type="Google" id="ProtNLM"/>
    </source>
</evidence>
<dbReference type="EMBL" id="PJNB01000001">
    <property type="protein sequence ID" value="PKW16584.1"/>
    <property type="molecule type" value="Genomic_DNA"/>
</dbReference>
<reference evidence="1" key="1">
    <citation type="submission" date="2017-12" db="EMBL/GenBank/DDBJ databases">
        <title>Sequencing the genomes of 1000 Actinobacteria strains.</title>
        <authorList>
            <person name="Klenk H.-P."/>
        </authorList>
    </citation>
    <scope>NUCLEOTIDE SEQUENCE [LARGE SCALE GENOMIC DNA]</scope>
    <source>
        <strain evidence="1">DSM 44228</strain>
    </source>
</reference>
<name>A0A2N3Y0X4_SACSN</name>
<keyword evidence="2" id="KW-1185">Reference proteome</keyword>
<evidence type="ECO:0000313" key="1">
    <source>
        <dbReference type="EMBL" id="PKW16584.1"/>
    </source>
</evidence>
<comment type="caution">
    <text evidence="1">The sequence shown here is derived from an EMBL/GenBank/DDBJ whole genome shotgun (WGS) entry which is preliminary data.</text>
</comment>
<dbReference type="Proteomes" id="UP000233786">
    <property type="component" value="Unassembled WGS sequence"/>
</dbReference>
<gene>
    <name evidence="1" type="ORF">A8926_4426</name>
</gene>